<dbReference type="EMBL" id="BONY01000015">
    <property type="protein sequence ID" value="GIH04809.1"/>
    <property type="molecule type" value="Genomic_DNA"/>
</dbReference>
<sequence length="80" mass="8458">MPGKGIVGGLARLQIVKGLELEVPGADPETTLRNVQAGPDGHDSQLGLAVVGVFMIHEISHGHPVGARWHPDADLCWGFQ</sequence>
<protein>
    <submittedName>
        <fullName evidence="1">Uncharacterized protein</fullName>
    </submittedName>
</protein>
<organism evidence="1 2">
    <name type="scientific">Rhizocola hellebori</name>
    <dbReference type="NCBI Taxonomy" id="1392758"/>
    <lineage>
        <taxon>Bacteria</taxon>
        <taxon>Bacillati</taxon>
        <taxon>Actinomycetota</taxon>
        <taxon>Actinomycetes</taxon>
        <taxon>Micromonosporales</taxon>
        <taxon>Micromonosporaceae</taxon>
        <taxon>Rhizocola</taxon>
    </lineage>
</organism>
<reference evidence="1" key="1">
    <citation type="submission" date="2021-01" db="EMBL/GenBank/DDBJ databases">
        <title>Whole genome shotgun sequence of Rhizocola hellebori NBRC 109834.</title>
        <authorList>
            <person name="Komaki H."/>
            <person name="Tamura T."/>
        </authorList>
    </citation>
    <scope>NUCLEOTIDE SEQUENCE</scope>
    <source>
        <strain evidence="1">NBRC 109834</strain>
    </source>
</reference>
<accession>A0A8J3VEV7</accession>
<dbReference type="AlphaFoldDB" id="A0A8J3VEV7"/>
<comment type="caution">
    <text evidence="1">The sequence shown here is derived from an EMBL/GenBank/DDBJ whole genome shotgun (WGS) entry which is preliminary data.</text>
</comment>
<keyword evidence="2" id="KW-1185">Reference proteome</keyword>
<gene>
    <name evidence="1" type="ORF">Rhe02_28760</name>
</gene>
<evidence type="ECO:0000313" key="2">
    <source>
        <dbReference type="Proteomes" id="UP000612899"/>
    </source>
</evidence>
<name>A0A8J3VEV7_9ACTN</name>
<evidence type="ECO:0000313" key="1">
    <source>
        <dbReference type="EMBL" id="GIH04809.1"/>
    </source>
</evidence>
<dbReference type="Proteomes" id="UP000612899">
    <property type="component" value="Unassembled WGS sequence"/>
</dbReference>
<proteinExistence type="predicted"/>